<keyword evidence="2" id="KW-1185">Reference proteome</keyword>
<evidence type="ECO:0000256" key="1">
    <source>
        <dbReference type="SAM" id="MobiDB-lite"/>
    </source>
</evidence>
<protein>
    <submittedName>
        <fullName evidence="3">Uncharacterized protein LOC106754662</fullName>
    </submittedName>
</protein>
<reference evidence="3" key="1">
    <citation type="submission" date="2025-08" db="UniProtKB">
        <authorList>
            <consortium name="RefSeq"/>
        </authorList>
    </citation>
    <scope>IDENTIFICATION</scope>
    <source>
        <tissue evidence="3">Leaf</tissue>
    </source>
</reference>
<dbReference type="GeneID" id="106754662"/>
<dbReference type="RefSeq" id="XP_014492201.1">
    <property type="nucleotide sequence ID" value="XM_014636715.1"/>
</dbReference>
<sequence length="186" mass="21264">MEEALRADLLTITRSLTPRGVDERKHCRYHQNMGHTTEDCITLKDKLESLVQAGHLREFVCSGGRPPRRNNLDRGKPPPTEQRSRSRNRERPLRGVINMISRGFAGGGPSFAVRKRHLRNLHRVNQAELARRSMLPITFSDEDFHAPDPNQNDPMVIIVIIAWYGVGKVLVDQGSSTNILYWKTFE</sequence>
<feature type="region of interest" description="Disordered" evidence="1">
    <location>
        <begin position="61"/>
        <end position="92"/>
    </location>
</feature>
<dbReference type="PANTHER" id="PTHR33240">
    <property type="entry name" value="OS08G0508500 PROTEIN"/>
    <property type="match status" value="1"/>
</dbReference>
<feature type="compositionally biased region" description="Basic and acidic residues" evidence="1">
    <location>
        <begin position="70"/>
        <end position="92"/>
    </location>
</feature>
<name>A0A1S3TEN7_VIGRR</name>
<dbReference type="KEGG" id="vra:106754662"/>
<evidence type="ECO:0000313" key="2">
    <source>
        <dbReference type="Proteomes" id="UP000087766"/>
    </source>
</evidence>
<evidence type="ECO:0000313" key="3">
    <source>
        <dbReference type="RefSeq" id="XP_014492201.1"/>
    </source>
</evidence>
<accession>A0A1S3TEN7</accession>
<dbReference type="OrthoDB" id="1436852at2759"/>
<proteinExistence type="predicted"/>
<organism evidence="2 3">
    <name type="scientific">Vigna radiata var. radiata</name>
    <name type="common">Mung bean</name>
    <name type="synonym">Phaseolus aureus</name>
    <dbReference type="NCBI Taxonomy" id="3916"/>
    <lineage>
        <taxon>Eukaryota</taxon>
        <taxon>Viridiplantae</taxon>
        <taxon>Streptophyta</taxon>
        <taxon>Embryophyta</taxon>
        <taxon>Tracheophyta</taxon>
        <taxon>Spermatophyta</taxon>
        <taxon>Magnoliopsida</taxon>
        <taxon>eudicotyledons</taxon>
        <taxon>Gunneridae</taxon>
        <taxon>Pentapetalae</taxon>
        <taxon>rosids</taxon>
        <taxon>fabids</taxon>
        <taxon>Fabales</taxon>
        <taxon>Fabaceae</taxon>
        <taxon>Papilionoideae</taxon>
        <taxon>50 kb inversion clade</taxon>
        <taxon>NPAAA clade</taxon>
        <taxon>indigoferoid/millettioid clade</taxon>
        <taxon>Phaseoleae</taxon>
        <taxon>Vigna</taxon>
    </lineage>
</organism>
<dbReference type="AlphaFoldDB" id="A0A1S3TEN7"/>
<dbReference type="Proteomes" id="UP000087766">
    <property type="component" value="Unplaced"/>
</dbReference>
<dbReference type="PANTHER" id="PTHR33240:SF15">
    <property type="entry name" value="GAG-PRO-LIKE PROTEIN"/>
    <property type="match status" value="1"/>
</dbReference>
<gene>
    <name evidence="3" type="primary">LOC106754662</name>
</gene>